<accession>A0A9W7WP33</accession>
<reference evidence="1" key="1">
    <citation type="submission" date="2021-02" db="EMBL/GenBank/DDBJ databases">
        <title>Comparative genomics reveals that relaxation of natural selection precedes convergent phenotypic evolution of cavefish.</title>
        <authorList>
            <person name="Peng Z."/>
        </authorList>
    </citation>
    <scope>NUCLEOTIDE SEQUENCE</scope>
    <source>
        <tissue evidence="1">Muscle</tissue>
    </source>
</reference>
<sequence length="105" mass="12340">MKKQRKSLGSFFKNQIPSADALPLTERQKVQSELERYLMSPDADSGSEPLEWWRLHESNFPRYNEKCQYLWRLSRAYADAHDFAADLAEKKSCAATVYNCTDRFR</sequence>
<comment type="caution">
    <text evidence="1">The sequence shown here is derived from an EMBL/GenBank/DDBJ whole genome shotgun (WGS) entry which is preliminary data.</text>
</comment>
<evidence type="ECO:0000313" key="2">
    <source>
        <dbReference type="Proteomes" id="UP001059041"/>
    </source>
</evidence>
<protein>
    <submittedName>
        <fullName evidence="1">Zinc finger BED domain-containing protein 1-like</fullName>
    </submittedName>
</protein>
<dbReference type="AlphaFoldDB" id="A0A9W7WP33"/>
<keyword evidence="2" id="KW-1185">Reference proteome</keyword>
<dbReference type="Proteomes" id="UP001059041">
    <property type="component" value="Linkage Group LG9"/>
</dbReference>
<proteinExistence type="predicted"/>
<organism evidence="1 2">
    <name type="scientific">Triplophysa rosa</name>
    <name type="common">Cave loach</name>
    <dbReference type="NCBI Taxonomy" id="992332"/>
    <lineage>
        <taxon>Eukaryota</taxon>
        <taxon>Metazoa</taxon>
        <taxon>Chordata</taxon>
        <taxon>Craniata</taxon>
        <taxon>Vertebrata</taxon>
        <taxon>Euteleostomi</taxon>
        <taxon>Actinopterygii</taxon>
        <taxon>Neopterygii</taxon>
        <taxon>Teleostei</taxon>
        <taxon>Ostariophysi</taxon>
        <taxon>Cypriniformes</taxon>
        <taxon>Nemacheilidae</taxon>
        <taxon>Triplophysa</taxon>
    </lineage>
</organism>
<name>A0A9W7WP33_TRIRA</name>
<evidence type="ECO:0000313" key="1">
    <source>
        <dbReference type="EMBL" id="KAI7805748.1"/>
    </source>
</evidence>
<gene>
    <name evidence="1" type="ORF">IRJ41_017284</name>
</gene>
<dbReference type="EMBL" id="JAFHDT010000009">
    <property type="protein sequence ID" value="KAI7805748.1"/>
    <property type="molecule type" value="Genomic_DNA"/>
</dbReference>